<dbReference type="SMART" id="SM00347">
    <property type="entry name" value="HTH_MARR"/>
    <property type="match status" value="1"/>
</dbReference>
<dbReference type="PROSITE" id="PS50995">
    <property type="entry name" value="HTH_MARR_2"/>
    <property type="match status" value="1"/>
</dbReference>
<name>A0A1T4YIB6_9BACL</name>
<keyword evidence="3" id="KW-0804">Transcription</keyword>
<evidence type="ECO:0000256" key="2">
    <source>
        <dbReference type="ARBA" id="ARBA00023125"/>
    </source>
</evidence>
<keyword evidence="6" id="KW-1185">Reference proteome</keyword>
<keyword evidence="1" id="KW-0805">Transcription regulation</keyword>
<dbReference type="AlphaFoldDB" id="A0A1T4YIB6"/>
<organism evidence="5 6">
    <name type="scientific">Sporosarcina newyorkensis</name>
    <dbReference type="NCBI Taxonomy" id="759851"/>
    <lineage>
        <taxon>Bacteria</taxon>
        <taxon>Bacillati</taxon>
        <taxon>Bacillota</taxon>
        <taxon>Bacilli</taxon>
        <taxon>Bacillales</taxon>
        <taxon>Caryophanaceae</taxon>
        <taxon>Sporosarcina</taxon>
    </lineage>
</organism>
<dbReference type="SUPFAM" id="SSF46785">
    <property type="entry name" value="Winged helix' DNA-binding domain"/>
    <property type="match status" value="1"/>
</dbReference>
<dbReference type="PANTHER" id="PTHR42756">
    <property type="entry name" value="TRANSCRIPTIONAL REGULATOR, MARR"/>
    <property type="match status" value="1"/>
</dbReference>
<proteinExistence type="predicted"/>
<dbReference type="GO" id="GO:0003700">
    <property type="term" value="F:DNA-binding transcription factor activity"/>
    <property type="evidence" value="ECO:0007669"/>
    <property type="project" value="InterPro"/>
</dbReference>
<dbReference type="PANTHER" id="PTHR42756:SF1">
    <property type="entry name" value="TRANSCRIPTIONAL REPRESSOR OF EMRAB OPERON"/>
    <property type="match status" value="1"/>
</dbReference>
<keyword evidence="2 5" id="KW-0238">DNA-binding</keyword>
<accession>A0A1T4YIB6</accession>
<dbReference type="InterPro" id="IPR000835">
    <property type="entry name" value="HTH_MarR-typ"/>
</dbReference>
<evidence type="ECO:0000313" key="6">
    <source>
        <dbReference type="Proteomes" id="UP000190042"/>
    </source>
</evidence>
<evidence type="ECO:0000256" key="3">
    <source>
        <dbReference type="ARBA" id="ARBA00023163"/>
    </source>
</evidence>
<gene>
    <name evidence="5" type="ORF">SAMN04244570_2748</name>
</gene>
<dbReference type="InterPro" id="IPR036390">
    <property type="entry name" value="WH_DNA-bd_sf"/>
</dbReference>
<feature type="domain" description="HTH marR-type" evidence="4">
    <location>
        <begin position="1"/>
        <end position="138"/>
    </location>
</feature>
<evidence type="ECO:0000259" key="4">
    <source>
        <dbReference type="PROSITE" id="PS50995"/>
    </source>
</evidence>
<reference evidence="6" key="1">
    <citation type="submission" date="2017-02" db="EMBL/GenBank/DDBJ databases">
        <authorList>
            <person name="Varghese N."/>
            <person name="Submissions S."/>
        </authorList>
    </citation>
    <scope>NUCLEOTIDE SEQUENCE [LARGE SCALE GENOMIC DNA]</scope>
    <source>
        <strain evidence="6">DSM 23966</strain>
    </source>
</reference>
<dbReference type="Pfam" id="PF01047">
    <property type="entry name" value="MarR"/>
    <property type="match status" value="1"/>
</dbReference>
<dbReference type="GO" id="GO:0003677">
    <property type="term" value="F:DNA binding"/>
    <property type="evidence" value="ECO:0007669"/>
    <property type="project" value="UniProtKB-KW"/>
</dbReference>
<dbReference type="InterPro" id="IPR036388">
    <property type="entry name" value="WH-like_DNA-bd_sf"/>
</dbReference>
<dbReference type="Proteomes" id="UP000190042">
    <property type="component" value="Unassembled WGS sequence"/>
</dbReference>
<dbReference type="EMBL" id="FUYJ01000005">
    <property type="protein sequence ID" value="SKB01524.1"/>
    <property type="molecule type" value="Genomic_DNA"/>
</dbReference>
<dbReference type="RefSeq" id="WP_078818008.1">
    <property type="nucleotide sequence ID" value="NZ_FUYJ01000005.1"/>
</dbReference>
<dbReference type="Gene3D" id="1.10.10.10">
    <property type="entry name" value="Winged helix-like DNA-binding domain superfamily/Winged helix DNA-binding domain"/>
    <property type="match status" value="1"/>
</dbReference>
<evidence type="ECO:0000313" key="5">
    <source>
        <dbReference type="EMBL" id="SKB01524.1"/>
    </source>
</evidence>
<sequence length="151" mass="18009">MERHIHFQDFEKWFWQLSRKMENVWKDIYTKTFPGSQSRIMYLLEQNGPLRMSDLANELHITAGAVTTASNILIKNEYIMRIRNEEDRRVVHLDLTENGRRKLNELRETGKEMMKLVFKDLSDEELKNMLAAFKQASANIDSMQDPQFQRK</sequence>
<protein>
    <submittedName>
        <fullName evidence="5">DNA-binding transcriptional regulator, MarR family</fullName>
    </submittedName>
</protein>
<evidence type="ECO:0000256" key="1">
    <source>
        <dbReference type="ARBA" id="ARBA00023015"/>
    </source>
</evidence>